<evidence type="ECO:0000256" key="2">
    <source>
        <dbReference type="SAM" id="Phobius"/>
    </source>
</evidence>
<reference evidence="3" key="1">
    <citation type="submission" date="2021-02" db="EMBL/GenBank/DDBJ databases">
        <authorList>
            <person name="Palmer J.M."/>
        </authorList>
    </citation>
    <scope>NUCLEOTIDE SEQUENCE</scope>
    <source>
        <strain evidence="3">SCRP23</strain>
    </source>
</reference>
<feature type="transmembrane region" description="Helical" evidence="2">
    <location>
        <begin position="94"/>
        <end position="120"/>
    </location>
</feature>
<comment type="caution">
    <text evidence="3">The sequence shown here is derived from an EMBL/GenBank/DDBJ whole genome shotgun (WGS) entry which is preliminary data.</text>
</comment>
<gene>
    <name evidence="3" type="ORF">PHYBOEH_007071</name>
</gene>
<organism evidence="3 4">
    <name type="scientific">Phytophthora boehmeriae</name>
    <dbReference type="NCBI Taxonomy" id="109152"/>
    <lineage>
        <taxon>Eukaryota</taxon>
        <taxon>Sar</taxon>
        <taxon>Stramenopiles</taxon>
        <taxon>Oomycota</taxon>
        <taxon>Peronosporomycetes</taxon>
        <taxon>Peronosporales</taxon>
        <taxon>Peronosporaceae</taxon>
        <taxon>Phytophthora</taxon>
    </lineage>
</organism>
<feature type="transmembrane region" description="Helical" evidence="2">
    <location>
        <begin position="60"/>
        <end position="82"/>
    </location>
</feature>
<proteinExistence type="predicted"/>
<keyword evidence="2" id="KW-0812">Transmembrane</keyword>
<keyword evidence="2" id="KW-0472">Membrane</keyword>
<keyword evidence="2" id="KW-1133">Transmembrane helix</keyword>
<evidence type="ECO:0000313" key="3">
    <source>
        <dbReference type="EMBL" id="KAG7390220.1"/>
    </source>
</evidence>
<evidence type="ECO:0000256" key="1">
    <source>
        <dbReference type="SAM" id="MobiDB-lite"/>
    </source>
</evidence>
<feature type="transmembrane region" description="Helical" evidence="2">
    <location>
        <begin position="140"/>
        <end position="158"/>
    </location>
</feature>
<dbReference type="EMBL" id="JAGDFL010000388">
    <property type="protein sequence ID" value="KAG7390220.1"/>
    <property type="molecule type" value="Genomic_DNA"/>
</dbReference>
<dbReference type="AlphaFoldDB" id="A0A8T1WDF1"/>
<accession>A0A8T1WDF1</accession>
<keyword evidence="4" id="KW-1185">Reference proteome</keyword>
<feature type="region of interest" description="Disordered" evidence="1">
    <location>
        <begin position="176"/>
        <end position="215"/>
    </location>
</feature>
<dbReference type="Proteomes" id="UP000693981">
    <property type="component" value="Unassembled WGS sequence"/>
</dbReference>
<protein>
    <submittedName>
        <fullName evidence="3">Uncharacterized protein</fullName>
    </submittedName>
</protein>
<evidence type="ECO:0000313" key="4">
    <source>
        <dbReference type="Proteomes" id="UP000693981"/>
    </source>
</evidence>
<dbReference type="OrthoDB" id="190146at2759"/>
<name>A0A8T1WDF1_9STRA</name>
<feature type="transmembrane region" description="Helical" evidence="2">
    <location>
        <begin position="23"/>
        <end position="48"/>
    </location>
</feature>
<sequence>MSTTITIDEVREKTRKCCKNPKLLITYLWFTTIVFGFMYAIAAIVAAINNNGDGEGDSKSIGFVGVWAMLLIIALSVGGTLVMRRYQTPLAVGFFIGVVMMMSLQMFSLSIVFMGAAYLARIERAKGVEHTNVHSNEAGSVFSFFMFVLYAILTVVLVKHRNIIIKEGVPLDPNAVANNKNPAGGKGSTTTTAASPRVIRTDQEAPKPVAPPVSV</sequence>